<dbReference type="Proteomes" id="UP001500483">
    <property type="component" value="Unassembled WGS sequence"/>
</dbReference>
<keyword evidence="1" id="KW-0560">Oxidoreductase</keyword>
<dbReference type="InterPro" id="IPR036220">
    <property type="entry name" value="UDP-Glc/GDP-Man_DH_C_sf"/>
</dbReference>
<protein>
    <submittedName>
        <fullName evidence="5">Nucleotide sugar dehydrogenase</fullName>
    </submittedName>
</protein>
<dbReference type="Gene3D" id="3.40.50.720">
    <property type="entry name" value="NAD(P)-binding Rossmann-like Domain"/>
    <property type="match status" value="2"/>
</dbReference>
<evidence type="ECO:0000256" key="3">
    <source>
        <dbReference type="PIRNR" id="PIRNR000124"/>
    </source>
</evidence>
<comment type="caution">
    <text evidence="5">The sequence shown here is derived from an EMBL/GenBank/DDBJ whole genome shotgun (WGS) entry which is preliminary data.</text>
</comment>
<dbReference type="SUPFAM" id="SSF48179">
    <property type="entry name" value="6-phosphogluconate dehydrogenase C-terminal domain-like"/>
    <property type="match status" value="1"/>
</dbReference>
<dbReference type="InterPro" id="IPR036291">
    <property type="entry name" value="NAD(P)-bd_dom_sf"/>
</dbReference>
<dbReference type="InterPro" id="IPR001732">
    <property type="entry name" value="UDP-Glc/GDP-Man_DH_N"/>
</dbReference>
<dbReference type="PANTHER" id="PTHR43491:SF1">
    <property type="entry name" value="UDP-N-ACETYL-D-MANNOSAMINE DEHYDROGENASE"/>
    <property type="match status" value="1"/>
</dbReference>
<sequence>MTGGFAAGAGHDRGTGSPSADLVVVGLGYVGLPLAAAACAAGLRTIGLDVSAEVVAGLGAGRSHVGDVPDATIAEMIAAGFTATTAADVLATADTIVLCVPTGLSEAGEPDLSAVRAAAHTAAPRLRPGALVVLESTSHPGTTEEVVRPILERGSGLRVGEDFHLVYSPERIDPGNERFAVQNTPKIISGCTPLCAKYGVAFYGRFVDSLVVSRGTREAEMAKLLENSYRYVNIALVNEVALFCDRMGIDVWDVLHCAGTKPFGFAPFQPGPGVGGHCIPVDPRYLESKARSAGFTFGTLSAARAVNERMPSHVVLRAAELLGGRGRMLSGSRVLLLGVAYKRDVADTRESPAYPITRGLLAQAAEVSYHDPGVAEFRVDGHPIPRTLRLAEALTSADLVILLQDHSCYDLVELSSSGCLLLDTRGKSAGTAVTLL</sequence>
<dbReference type="NCBIfam" id="TIGR03026">
    <property type="entry name" value="NDP-sugDHase"/>
    <property type="match status" value="1"/>
</dbReference>
<dbReference type="EMBL" id="BAAAYK010000038">
    <property type="protein sequence ID" value="GAA3359450.1"/>
    <property type="molecule type" value="Genomic_DNA"/>
</dbReference>
<gene>
    <name evidence="5" type="ORF">GCM10020366_35510</name>
</gene>
<reference evidence="6" key="1">
    <citation type="journal article" date="2019" name="Int. J. Syst. Evol. Microbiol.">
        <title>The Global Catalogue of Microorganisms (GCM) 10K type strain sequencing project: providing services to taxonomists for standard genome sequencing and annotation.</title>
        <authorList>
            <consortium name="The Broad Institute Genomics Platform"/>
            <consortium name="The Broad Institute Genome Sequencing Center for Infectious Disease"/>
            <person name="Wu L."/>
            <person name="Ma J."/>
        </authorList>
    </citation>
    <scope>NUCLEOTIDE SEQUENCE [LARGE SCALE GENOMIC DNA]</scope>
    <source>
        <strain evidence="6">JCM 9687</strain>
    </source>
</reference>
<dbReference type="Pfam" id="PF03720">
    <property type="entry name" value="UDPG_MGDP_dh_C"/>
    <property type="match status" value="1"/>
</dbReference>
<feature type="domain" description="UDP-glucose/GDP-mannose dehydrogenase C-terminal" evidence="4">
    <location>
        <begin position="335"/>
        <end position="430"/>
    </location>
</feature>
<comment type="similarity">
    <text evidence="3">Belongs to the UDP-glucose/GDP-mannose dehydrogenase family.</text>
</comment>
<organism evidence="5 6">
    <name type="scientific">Saccharopolyspora gregorii</name>
    <dbReference type="NCBI Taxonomy" id="33914"/>
    <lineage>
        <taxon>Bacteria</taxon>
        <taxon>Bacillati</taxon>
        <taxon>Actinomycetota</taxon>
        <taxon>Actinomycetes</taxon>
        <taxon>Pseudonocardiales</taxon>
        <taxon>Pseudonocardiaceae</taxon>
        <taxon>Saccharopolyspora</taxon>
    </lineage>
</organism>
<dbReference type="PIRSF" id="PIRSF000124">
    <property type="entry name" value="UDPglc_GDPman_dh"/>
    <property type="match status" value="1"/>
</dbReference>
<keyword evidence="6" id="KW-1185">Reference proteome</keyword>
<dbReference type="SUPFAM" id="SSF52413">
    <property type="entry name" value="UDP-glucose/GDP-mannose dehydrogenase C-terminal domain"/>
    <property type="match status" value="1"/>
</dbReference>
<dbReference type="InterPro" id="IPR014027">
    <property type="entry name" value="UDP-Glc/GDP-Man_DH_C"/>
</dbReference>
<dbReference type="InterPro" id="IPR028359">
    <property type="entry name" value="UDP_ManNAc/GlcNAc_DH"/>
</dbReference>
<evidence type="ECO:0000313" key="6">
    <source>
        <dbReference type="Proteomes" id="UP001500483"/>
    </source>
</evidence>
<dbReference type="PANTHER" id="PTHR43491">
    <property type="entry name" value="UDP-N-ACETYL-D-MANNOSAMINE DEHYDROGENASE"/>
    <property type="match status" value="1"/>
</dbReference>
<dbReference type="InterPro" id="IPR014026">
    <property type="entry name" value="UDP-Glc/GDP-Man_DH_dimer"/>
</dbReference>
<dbReference type="SMART" id="SM00984">
    <property type="entry name" value="UDPG_MGDP_dh_C"/>
    <property type="match status" value="1"/>
</dbReference>
<proteinExistence type="inferred from homology"/>
<dbReference type="InterPro" id="IPR017476">
    <property type="entry name" value="UDP-Glc/GDP-Man"/>
</dbReference>
<keyword evidence="2" id="KW-0520">NAD</keyword>
<evidence type="ECO:0000259" key="4">
    <source>
        <dbReference type="SMART" id="SM00984"/>
    </source>
</evidence>
<evidence type="ECO:0000313" key="5">
    <source>
        <dbReference type="EMBL" id="GAA3359450.1"/>
    </source>
</evidence>
<dbReference type="Pfam" id="PF00984">
    <property type="entry name" value="UDPG_MGDP_dh"/>
    <property type="match status" value="1"/>
</dbReference>
<dbReference type="Pfam" id="PF03721">
    <property type="entry name" value="UDPG_MGDP_dh_N"/>
    <property type="match status" value="1"/>
</dbReference>
<evidence type="ECO:0000256" key="2">
    <source>
        <dbReference type="ARBA" id="ARBA00023027"/>
    </source>
</evidence>
<accession>A0ABP6RUY5</accession>
<name>A0ABP6RUY5_9PSEU</name>
<dbReference type="InterPro" id="IPR008927">
    <property type="entry name" value="6-PGluconate_DH-like_C_sf"/>
</dbReference>
<dbReference type="SUPFAM" id="SSF51735">
    <property type="entry name" value="NAD(P)-binding Rossmann-fold domains"/>
    <property type="match status" value="1"/>
</dbReference>
<evidence type="ECO:0000256" key="1">
    <source>
        <dbReference type="ARBA" id="ARBA00023002"/>
    </source>
</evidence>
<dbReference type="PIRSF" id="PIRSF500136">
    <property type="entry name" value="UDP_ManNAc_DH"/>
    <property type="match status" value="1"/>
</dbReference>
<dbReference type="RefSeq" id="WP_344927954.1">
    <property type="nucleotide sequence ID" value="NZ_BAAAYK010000038.1"/>
</dbReference>